<sequence length="518" mass="57913">MKKILRKVITLGVAIFSILFIISCEEDFANIGSNVISNTKFDTNSIEIEVSLENSPLEKLQSDNISRQLNQYLLGVYNSSDYEKLEASIVSQVGVLTDLKVVDNTYGADTTVVTKIDTVFIKLPYQVLLNDTSNNYDLDSVFGDASNSFKLNVYRSNTFMNAFNPLDPTKRNSYQSNDAFEKIGNNLNATPDYQITPSKNDTLIAIKRRLFDDSVANIDTVKLSFTTSNPIPIPFARIPLDESEIKSIFLDKYESSEFTSQDAFNDYLRGIILEASGNESSLVSFSFNSTNSTLIPSIEIYYTNTVLKTENNVTSPVDTIYKNNSFPLTGFRVNTFNMDNRTYPANNEVKIQGTAGSEGRLTLMTPNDISNLRSQNWLINDATVTVYVNQSADTTNVPSRLYLYKYYDLGTSTITSQIKDTYSEALFGGIGGFLQRDDNGKIESYTFNITDYISDIASGEINDFPDVKIKAFNTTDLPVSGTDTIFNNFSWNPKAVTLFNSLNSTKKPVLKISYSEKK</sequence>
<comment type="caution">
    <text evidence="1">The sequence shown here is derived from an EMBL/GenBank/DDBJ whole genome shotgun (WGS) entry which is preliminary data.</text>
</comment>
<dbReference type="EMBL" id="JBHSCY010000001">
    <property type="protein sequence ID" value="MFC4268041.1"/>
    <property type="molecule type" value="Genomic_DNA"/>
</dbReference>
<dbReference type="PROSITE" id="PS51257">
    <property type="entry name" value="PROKAR_LIPOPROTEIN"/>
    <property type="match status" value="1"/>
</dbReference>
<dbReference type="RefSeq" id="WP_377408286.1">
    <property type="nucleotide sequence ID" value="NZ_JBHSCY010000001.1"/>
</dbReference>
<dbReference type="Proteomes" id="UP001595826">
    <property type="component" value="Unassembled WGS sequence"/>
</dbReference>
<evidence type="ECO:0000313" key="2">
    <source>
        <dbReference type="Proteomes" id="UP001595826"/>
    </source>
</evidence>
<reference evidence="2" key="1">
    <citation type="journal article" date="2019" name="Int. J. Syst. Evol. Microbiol.">
        <title>The Global Catalogue of Microorganisms (GCM) 10K type strain sequencing project: providing services to taxonomists for standard genome sequencing and annotation.</title>
        <authorList>
            <consortium name="The Broad Institute Genomics Platform"/>
            <consortium name="The Broad Institute Genome Sequencing Center for Infectious Disease"/>
            <person name="Wu L."/>
            <person name="Ma J."/>
        </authorList>
    </citation>
    <scope>NUCLEOTIDE SEQUENCE [LARGE SCALE GENOMIC DNA]</scope>
    <source>
        <strain evidence="2">CECT 8655</strain>
    </source>
</reference>
<protein>
    <submittedName>
        <fullName evidence="1">DUF4270 domain-containing protein</fullName>
    </submittedName>
</protein>
<organism evidence="1 2">
    <name type="scientific">Polaribacter marinivivus</name>
    <dbReference type="NCBI Taxonomy" id="1524260"/>
    <lineage>
        <taxon>Bacteria</taxon>
        <taxon>Pseudomonadati</taxon>
        <taxon>Bacteroidota</taxon>
        <taxon>Flavobacteriia</taxon>
        <taxon>Flavobacteriales</taxon>
        <taxon>Flavobacteriaceae</taxon>
    </lineage>
</organism>
<dbReference type="InterPro" id="IPR025366">
    <property type="entry name" value="DUF4270"/>
</dbReference>
<dbReference type="Pfam" id="PF14092">
    <property type="entry name" value="DUF4270"/>
    <property type="match status" value="1"/>
</dbReference>
<gene>
    <name evidence="1" type="ORF">ACFOWD_03895</name>
</gene>
<name>A0ABV8R6E0_9FLAO</name>
<keyword evidence="2" id="KW-1185">Reference proteome</keyword>
<proteinExistence type="predicted"/>
<evidence type="ECO:0000313" key="1">
    <source>
        <dbReference type="EMBL" id="MFC4268041.1"/>
    </source>
</evidence>
<accession>A0ABV8R6E0</accession>